<accession>U2E2A0</accession>
<feature type="signal peptide" evidence="2">
    <location>
        <begin position="1"/>
        <end position="24"/>
    </location>
</feature>
<dbReference type="RefSeq" id="WP_006913656.1">
    <property type="nucleotide sequence ID" value="NZ_AFNV02000024.1"/>
</dbReference>
<dbReference type="InterPro" id="IPR007433">
    <property type="entry name" value="DUF481"/>
</dbReference>
<evidence type="ECO:0008006" key="5">
    <source>
        <dbReference type="Google" id="ProtNLM"/>
    </source>
</evidence>
<organism evidence="3 4">
    <name type="scientific">Salinisphaera shabanensis E1L3A</name>
    <dbReference type="NCBI Taxonomy" id="1033802"/>
    <lineage>
        <taxon>Bacteria</taxon>
        <taxon>Pseudomonadati</taxon>
        <taxon>Pseudomonadota</taxon>
        <taxon>Gammaproteobacteria</taxon>
        <taxon>Salinisphaerales</taxon>
        <taxon>Salinisphaeraceae</taxon>
        <taxon>Salinisphaera</taxon>
    </lineage>
</organism>
<evidence type="ECO:0000256" key="1">
    <source>
        <dbReference type="SAM" id="MobiDB-lite"/>
    </source>
</evidence>
<keyword evidence="2" id="KW-0732">Signal</keyword>
<feature type="region of interest" description="Disordered" evidence="1">
    <location>
        <begin position="125"/>
        <end position="162"/>
    </location>
</feature>
<dbReference type="AlphaFoldDB" id="U2E2A0"/>
<protein>
    <recommendedName>
        <fullName evidence="5">DUF481 domain-containing protein</fullName>
    </recommendedName>
</protein>
<reference evidence="3 4" key="1">
    <citation type="journal article" date="2011" name="J. Bacteriol.">
        <title>Genome sequence of Salinisphaera shabanensis, a gammaproteobacterium from the harsh, variable environment of the brine-seawater interface of the Shaban Deep in the Red Sea.</title>
        <authorList>
            <person name="Antunes A."/>
            <person name="Alam I."/>
            <person name="Bajic V.B."/>
            <person name="Stingl U."/>
        </authorList>
    </citation>
    <scope>NUCLEOTIDE SEQUENCE [LARGE SCALE GENOMIC DNA]</scope>
    <source>
        <strain evidence="3 4">E1L3A</strain>
    </source>
</reference>
<keyword evidence="4" id="KW-1185">Reference proteome</keyword>
<proteinExistence type="predicted"/>
<reference evidence="3 4" key="2">
    <citation type="journal article" date="2013" name="PLoS ONE">
        <title>INDIGO - INtegrated Data Warehouse of MIcrobial GenOmes with Examples from the Red Sea Extremophiles.</title>
        <authorList>
            <person name="Alam I."/>
            <person name="Antunes A."/>
            <person name="Kamau A.A."/>
            <person name="Ba Alawi W."/>
            <person name="Kalkatawi M."/>
            <person name="Stingl U."/>
            <person name="Bajic V.B."/>
        </authorList>
    </citation>
    <scope>NUCLEOTIDE SEQUENCE [LARGE SCALE GENOMIC DNA]</scope>
    <source>
        <strain evidence="3 4">E1L3A</strain>
    </source>
</reference>
<comment type="caution">
    <text evidence="3">The sequence shown here is derived from an EMBL/GenBank/DDBJ whole genome shotgun (WGS) entry which is preliminary data.</text>
</comment>
<evidence type="ECO:0000313" key="3">
    <source>
        <dbReference type="EMBL" id="ERJ18021.1"/>
    </source>
</evidence>
<dbReference type="Proteomes" id="UP000006242">
    <property type="component" value="Unassembled WGS sequence"/>
</dbReference>
<evidence type="ECO:0000256" key="2">
    <source>
        <dbReference type="SAM" id="SignalP"/>
    </source>
</evidence>
<dbReference type="Pfam" id="PF04338">
    <property type="entry name" value="DUF481"/>
    <property type="match status" value="1"/>
</dbReference>
<dbReference type="OrthoDB" id="7058758at2"/>
<name>U2E2A0_9GAMM</name>
<feature type="chain" id="PRO_5004626461" description="DUF481 domain-containing protein" evidence="2">
    <location>
        <begin position="25"/>
        <end position="363"/>
    </location>
</feature>
<sequence>MGLKLGVRGGWAAALCCVAPAVFADTVYLEDGSRINGEIVSLSADSIMMDTAFADSLTISRNQIEGLASDDTLKVLLSSGRQTEARFAYDAQPHTQRIDIGDDAGNESLTLDDIAEIAPAVVDAQQDEDDYELPNADSLPPENGDYWSGSAEVALNGKSGNTDTSSLLTRVSALRNTGGTRLSLSASADREEEDNETTSEEYLGEARFEDDLTQRLFWFLQQELEKDEFEDIDLRSRTLIGPGYFLARRDRLTFKVRGGIGHQYEKYTDGGNNSELIFSAGWDYAQLVGEWLTLTHEFTAYPEVTNSPSENFILESALGVELPIANSDVWRLRAGLDHKYNNNPEPGVEDLDTTYNFGVLRNF</sequence>
<gene>
    <name evidence="3" type="ORF">SSPSH_003078</name>
</gene>
<evidence type="ECO:0000313" key="4">
    <source>
        <dbReference type="Proteomes" id="UP000006242"/>
    </source>
</evidence>
<dbReference type="eggNOG" id="COG3137">
    <property type="taxonomic scope" value="Bacteria"/>
</dbReference>
<dbReference type="STRING" id="1033802.SSPSH_003078"/>
<dbReference type="EMBL" id="AFNV02000024">
    <property type="protein sequence ID" value="ERJ18021.1"/>
    <property type="molecule type" value="Genomic_DNA"/>
</dbReference>